<evidence type="ECO:0000313" key="1">
    <source>
        <dbReference type="EMBL" id="MBB6346197.1"/>
    </source>
</evidence>
<accession>A0A7X0C0D5</accession>
<sequence>MLERIDPYGDLILTSEEMPQFLAELDYLAGLAETAGERDVLANVARLAAACGEDAALELHLVGD</sequence>
<reference evidence="1 2" key="1">
    <citation type="submission" date="2020-08" db="EMBL/GenBank/DDBJ databases">
        <title>Sequencing the genomes of 1000 actinobacteria strains.</title>
        <authorList>
            <person name="Klenk H.-P."/>
        </authorList>
    </citation>
    <scope>NUCLEOTIDE SEQUENCE [LARGE SCALE GENOMIC DNA]</scope>
    <source>
        <strain evidence="1 2">DSM 45913</strain>
    </source>
</reference>
<gene>
    <name evidence="1" type="ORF">FHU36_002706</name>
</gene>
<proteinExistence type="predicted"/>
<dbReference type="RefSeq" id="WP_185084034.1">
    <property type="nucleotide sequence ID" value="NZ_JACHJB010000001.1"/>
</dbReference>
<comment type="caution">
    <text evidence="1">The sequence shown here is derived from an EMBL/GenBank/DDBJ whole genome shotgun (WGS) entry which is preliminary data.</text>
</comment>
<dbReference type="AlphaFoldDB" id="A0A7X0C0D5"/>
<dbReference type="EMBL" id="JACHJB010000001">
    <property type="protein sequence ID" value="MBB6346197.1"/>
    <property type="molecule type" value="Genomic_DNA"/>
</dbReference>
<organism evidence="1 2">
    <name type="scientific">Nonomuraea muscovyensis</name>
    <dbReference type="NCBI Taxonomy" id="1124761"/>
    <lineage>
        <taxon>Bacteria</taxon>
        <taxon>Bacillati</taxon>
        <taxon>Actinomycetota</taxon>
        <taxon>Actinomycetes</taxon>
        <taxon>Streptosporangiales</taxon>
        <taxon>Streptosporangiaceae</taxon>
        <taxon>Nonomuraea</taxon>
    </lineage>
</organism>
<dbReference type="Proteomes" id="UP000583800">
    <property type="component" value="Unassembled WGS sequence"/>
</dbReference>
<name>A0A7X0C0D5_9ACTN</name>
<protein>
    <submittedName>
        <fullName evidence="1">Uncharacterized protein</fullName>
    </submittedName>
</protein>
<keyword evidence="2" id="KW-1185">Reference proteome</keyword>
<evidence type="ECO:0000313" key="2">
    <source>
        <dbReference type="Proteomes" id="UP000583800"/>
    </source>
</evidence>